<keyword evidence="10" id="KW-1185">Reference proteome</keyword>
<evidence type="ECO:0000259" key="8">
    <source>
        <dbReference type="Pfam" id="PF00155"/>
    </source>
</evidence>
<dbReference type="CDD" id="cd00609">
    <property type="entry name" value="AAT_like"/>
    <property type="match status" value="1"/>
</dbReference>
<dbReference type="eggNOG" id="COG1448">
    <property type="taxonomic scope" value="Bacteria"/>
</dbReference>
<dbReference type="GO" id="GO:0042802">
    <property type="term" value="F:identical protein binding"/>
    <property type="evidence" value="ECO:0007669"/>
    <property type="project" value="TreeGrafter"/>
</dbReference>
<evidence type="ECO:0000256" key="2">
    <source>
        <dbReference type="ARBA" id="ARBA00007441"/>
    </source>
</evidence>
<dbReference type="InterPro" id="IPR015421">
    <property type="entry name" value="PyrdxlP-dep_Trfase_major"/>
</dbReference>
<dbReference type="GO" id="GO:0004838">
    <property type="term" value="F:L-tyrosine-2-oxoglutarate transaminase activity"/>
    <property type="evidence" value="ECO:0007669"/>
    <property type="project" value="TreeGrafter"/>
</dbReference>
<evidence type="ECO:0000256" key="3">
    <source>
        <dbReference type="ARBA" id="ARBA00011738"/>
    </source>
</evidence>
<dbReference type="InterPro" id="IPR015424">
    <property type="entry name" value="PyrdxlP-dep_Trfase"/>
</dbReference>
<dbReference type="STRING" id="1395571.TMS3_0117480"/>
<evidence type="ECO:0000313" key="10">
    <source>
        <dbReference type="Proteomes" id="UP000030063"/>
    </source>
</evidence>
<dbReference type="SUPFAM" id="SSF53383">
    <property type="entry name" value="PLP-dependent transferases"/>
    <property type="match status" value="1"/>
</dbReference>
<evidence type="ECO:0000256" key="7">
    <source>
        <dbReference type="RuleBase" id="RU000481"/>
    </source>
</evidence>
<evidence type="ECO:0000256" key="5">
    <source>
        <dbReference type="ARBA" id="ARBA00022679"/>
    </source>
</evidence>
<dbReference type="OrthoDB" id="9766445at2"/>
<comment type="caution">
    <text evidence="9">The sequence shown here is derived from an EMBL/GenBank/DDBJ whole genome shotgun (WGS) entry which is preliminary data.</text>
</comment>
<dbReference type="InterPro" id="IPR004838">
    <property type="entry name" value="NHTrfase_class1_PyrdxlP-BS"/>
</dbReference>
<dbReference type="Gene3D" id="3.40.640.10">
    <property type="entry name" value="Type I PLP-dependent aspartate aminotransferase-like (Major domain)"/>
    <property type="match status" value="1"/>
</dbReference>
<dbReference type="GO" id="GO:0033585">
    <property type="term" value="P:L-phenylalanine biosynthetic process from chorismate via phenylpyruvate"/>
    <property type="evidence" value="ECO:0007669"/>
    <property type="project" value="TreeGrafter"/>
</dbReference>
<evidence type="ECO:0000313" key="9">
    <source>
        <dbReference type="EMBL" id="KFX69251.1"/>
    </source>
</evidence>
<dbReference type="GO" id="GO:0005829">
    <property type="term" value="C:cytosol"/>
    <property type="evidence" value="ECO:0007669"/>
    <property type="project" value="TreeGrafter"/>
</dbReference>
<gene>
    <name evidence="9" type="ORF">TMS3_0117480</name>
</gene>
<dbReference type="PROSITE" id="PS00105">
    <property type="entry name" value="AA_TRANSFER_CLASS_1"/>
    <property type="match status" value="1"/>
</dbReference>
<dbReference type="GO" id="GO:0004069">
    <property type="term" value="F:L-aspartate:2-oxoglutarate aminotransferase activity"/>
    <property type="evidence" value="ECO:0007669"/>
    <property type="project" value="TreeGrafter"/>
</dbReference>
<dbReference type="Pfam" id="PF00155">
    <property type="entry name" value="Aminotran_1_2"/>
    <property type="match status" value="1"/>
</dbReference>
<feature type="domain" description="Aminotransferase class I/classII large" evidence="8">
    <location>
        <begin position="29"/>
        <end position="393"/>
    </location>
</feature>
<keyword evidence="6" id="KW-0663">Pyridoxal phosphate</keyword>
<proteinExistence type="inferred from homology"/>
<dbReference type="PANTHER" id="PTHR11879">
    <property type="entry name" value="ASPARTATE AMINOTRANSFERASE"/>
    <property type="match status" value="1"/>
</dbReference>
<protein>
    <recommendedName>
        <fullName evidence="7">Aminotransferase</fullName>
        <ecNumber evidence="7">2.6.1.-</ecNumber>
    </recommendedName>
</protein>
<dbReference type="AlphaFoldDB" id="A0A0A1YJJ8"/>
<dbReference type="EC" id="2.6.1.-" evidence="7"/>
<sequence>MSHFAQIVRVPGDPILGLMEAYRADTNPDKLDLGVGVYKDAQGLTPIPQAVKLAEQRLVDQQTTKSYVGGHGDPLFTARLAELVLGEDSPALGEQRAAATQTPGGTGALRLAADFIAHSLPGRGIWLSDPTWPIHETLFAAAGLKVGHYPYVNADNRLDVEAMLTALAQLPRGDVVLLHACCHNPTGFDLSQDDWYRVLEVVKARELLPLIDFAYQGFGDGLEQDAWAVRLFAKQLPELLITSSCSKNFGLYRERIGALLVCASNSEQLLNIRSQLASIARNLWSTPPAHGAAIVASILNDSELKALWMSELESMRQRVAGLRLGLVEALQPHGLAERFAHIGVQRGMFSYTGLSPQQVQRLRDEHSVYLVGSGRANVAGLDASRLDQLAGVIAQVCQP</sequence>
<evidence type="ECO:0000256" key="4">
    <source>
        <dbReference type="ARBA" id="ARBA00022576"/>
    </source>
</evidence>
<keyword evidence="5 7" id="KW-0808">Transferase</keyword>
<dbReference type="Proteomes" id="UP000030063">
    <property type="component" value="Unassembled WGS sequence"/>
</dbReference>
<keyword evidence="4 7" id="KW-0032">Aminotransferase</keyword>
<dbReference type="PRINTS" id="PR00799">
    <property type="entry name" value="TRANSAMINASE"/>
</dbReference>
<dbReference type="InterPro" id="IPR004839">
    <property type="entry name" value="Aminotransferase_I/II_large"/>
</dbReference>
<dbReference type="FunFam" id="3.40.640.10:FF:000066">
    <property type="entry name" value="Aspartate aminotransferase"/>
    <property type="match status" value="1"/>
</dbReference>
<dbReference type="NCBIfam" id="NF006719">
    <property type="entry name" value="PRK09257.1"/>
    <property type="match status" value="1"/>
</dbReference>
<dbReference type="Gene3D" id="3.90.1150.10">
    <property type="entry name" value="Aspartate Aminotransferase, domain 1"/>
    <property type="match status" value="1"/>
</dbReference>
<name>A0A0A1YJJ8_9PSED</name>
<organism evidence="9 10">
    <name type="scientific">Pseudomonas taeanensis MS-3</name>
    <dbReference type="NCBI Taxonomy" id="1395571"/>
    <lineage>
        <taxon>Bacteria</taxon>
        <taxon>Pseudomonadati</taxon>
        <taxon>Pseudomonadota</taxon>
        <taxon>Gammaproteobacteria</taxon>
        <taxon>Pseudomonadales</taxon>
        <taxon>Pseudomonadaceae</taxon>
        <taxon>Pseudomonas</taxon>
    </lineage>
</organism>
<dbReference type="InterPro" id="IPR000796">
    <property type="entry name" value="Asp_trans"/>
</dbReference>
<evidence type="ECO:0000256" key="1">
    <source>
        <dbReference type="ARBA" id="ARBA00001933"/>
    </source>
</evidence>
<reference evidence="9 10" key="1">
    <citation type="journal article" date="2014" name="Genome Announc.">
        <title>Draft Genome Sequence of Petroleum Oil-Degrading Marine Bacterium Pseudomonas taeanensis Strain MS-3, Isolated from a Crude Oil-Contaminated Seashore.</title>
        <authorList>
            <person name="Lee S.Y."/>
            <person name="Kim S.H."/>
            <person name="Lee D.G."/>
            <person name="Shin S."/>
            <person name="Yun S.H."/>
            <person name="Choi C.W."/>
            <person name="Chung Y.H."/>
            <person name="Choi J.S."/>
            <person name="Kahng H.Y."/>
            <person name="Kim S.I."/>
        </authorList>
    </citation>
    <scope>NUCLEOTIDE SEQUENCE [LARGE SCALE GENOMIC DNA]</scope>
    <source>
        <strain evidence="9 10">MS-3</strain>
    </source>
</reference>
<dbReference type="GO" id="GO:0030170">
    <property type="term" value="F:pyridoxal phosphate binding"/>
    <property type="evidence" value="ECO:0007669"/>
    <property type="project" value="InterPro"/>
</dbReference>
<dbReference type="InterPro" id="IPR015422">
    <property type="entry name" value="PyrdxlP-dep_Trfase_small"/>
</dbReference>
<comment type="subunit">
    <text evidence="3">Homodimer.</text>
</comment>
<dbReference type="PANTHER" id="PTHR11879:SF22">
    <property type="entry name" value="ASPARTATE AMINOTRANSFERASE, MITOCHONDRIAL"/>
    <property type="match status" value="1"/>
</dbReference>
<comment type="similarity">
    <text evidence="2 7">Belongs to the class-I pyridoxal-phosphate-dependent aminotransferase family.</text>
</comment>
<evidence type="ECO:0000256" key="6">
    <source>
        <dbReference type="ARBA" id="ARBA00022898"/>
    </source>
</evidence>
<dbReference type="RefSeq" id="WP_025166488.1">
    <property type="nucleotide sequence ID" value="NZ_AWSQ01000004.1"/>
</dbReference>
<comment type="cofactor">
    <cofactor evidence="1 7">
        <name>pyridoxal 5'-phosphate</name>
        <dbReference type="ChEBI" id="CHEBI:597326"/>
    </cofactor>
</comment>
<accession>A0A0A1YJJ8</accession>
<dbReference type="EMBL" id="AWSQ01000004">
    <property type="protein sequence ID" value="KFX69251.1"/>
    <property type="molecule type" value="Genomic_DNA"/>
</dbReference>